<keyword evidence="6" id="KW-0687">Ribonucleoprotein</keyword>
<evidence type="ECO:0000256" key="5">
    <source>
        <dbReference type="ARBA" id="ARBA00023128"/>
    </source>
</evidence>
<dbReference type="EMBL" id="JAWJWE010000010">
    <property type="protein sequence ID" value="KAK6630559.1"/>
    <property type="molecule type" value="Genomic_DNA"/>
</dbReference>
<dbReference type="AlphaFoldDB" id="A0AAN8NWL7"/>
<comment type="subcellular location">
    <subcellularLocation>
        <location evidence="1">Mitochondrion</location>
    </subcellularLocation>
</comment>
<gene>
    <name evidence="8" type="ORF">RUM43_014544</name>
</gene>
<evidence type="ECO:0000256" key="4">
    <source>
        <dbReference type="ARBA" id="ARBA00022980"/>
    </source>
</evidence>
<dbReference type="Proteomes" id="UP001372834">
    <property type="component" value="Unassembled WGS sequence"/>
</dbReference>
<evidence type="ECO:0000256" key="6">
    <source>
        <dbReference type="ARBA" id="ARBA00023274"/>
    </source>
</evidence>
<dbReference type="Pfam" id="PF10210">
    <property type="entry name" value="MRP-S32"/>
    <property type="match status" value="1"/>
</dbReference>
<keyword evidence="5" id="KW-0496">Mitochondrion</keyword>
<dbReference type="PANTHER" id="PTHR13450:SF4">
    <property type="entry name" value="LARGE RIBOSOMAL SUBUNIT PROTEIN ML42"/>
    <property type="match status" value="1"/>
</dbReference>
<evidence type="ECO:0000313" key="9">
    <source>
        <dbReference type="Proteomes" id="UP001372834"/>
    </source>
</evidence>
<evidence type="ECO:0000256" key="2">
    <source>
        <dbReference type="ARBA" id="ARBA00005556"/>
    </source>
</evidence>
<keyword evidence="4" id="KW-0689">Ribosomal protein</keyword>
<evidence type="ECO:0000256" key="3">
    <source>
        <dbReference type="ARBA" id="ARBA00022946"/>
    </source>
</evidence>
<dbReference type="InterPro" id="IPR019346">
    <property type="entry name" value="Ribosomal_mL42"/>
</dbReference>
<dbReference type="GO" id="GO:0005762">
    <property type="term" value="C:mitochondrial large ribosomal subunit"/>
    <property type="evidence" value="ECO:0007669"/>
    <property type="project" value="TreeGrafter"/>
</dbReference>
<keyword evidence="3" id="KW-0809">Transit peptide</keyword>
<organism evidence="8 9">
    <name type="scientific">Polyplax serrata</name>
    <name type="common">Common mouse louse</name>
    <dbReference type="NCBI Taxonomy" id="468196"/>
    <lineage>
        <taxon>Eukaryota</taxon>
        <taxon>Metazoa</taxon>
        <taxon>Ecdysozoa</taxon>
        <taxon>Arthropoda</taxon>
        <taxon>Hexapoda</taxon>
        <taxon>Insecta</taxon>
        <taxon>Pterygota</taxon>
        <taxon>Neoptera</taxon>
        <taxon>Paraneoptera</taxon>
        <taxon>Psocodea</taxon>
        <taxon>Troctomorpha</taxon>
        <taxon>Phthiraptera</taxon>
        <taxon>Anoplura</taxon>
        <taxon>Polyplacidae</taxon>
        <taxon>Polyplax</taxon>
    </lineage>
</organism>
<comment type="caution">
    <text evidence="8">The sequence shown here is derived from an EMBL/GenBank/DDBJ whole genome shotgun (WGS) entry which is preliminary data.</text>
</comment>
<comment type="similarity">
    <text evidence="2">Belongs to the mitochondrion-specific ribosomal protein mL42 family.</text>
</comment>
<protein>
    <recommendedName>
        <fullName evidence="7">Large ribosomal subunit protein mL42</fullName>
    </recommendedName>
</protein>
<accession>A0AAN8NWL7</accession>
<reference evidence="8 9" key="1">
    <citation type="submission" date="2023-10" db="EMBL/GenBank/DDBJ databases">
        <title>Genomes of two closely related lineages of the louse Polyplax serrata with different host specificities.</title>
        <authorList>
            <person name="Martinu J."/>
            <person name="Tarabai H."/>
            <person name="Stefka J."/>
            <person name="Hypsa V."/>
        </authorList>
    </citation>
    <scope>NUCLEOTIDE SEQUENCE [LARGE SCALE GENOMIC DNA]</scope>
    <source>
        <strain evidence="8">HR10_N</strain>
    </source>
</reference>
<sequence length="125" mass="14616">MAGAVSRCFHQNFSRVSSVLLRSRGGKRNAHVAVTDDSSVIAFWHPEKTFPYEKSLPVVKKVEKPSDSILKIQSTKDLWSVLKPKREEAVRQELMAMTHTTKHTWFPQRKQFRRKPKVERIRPYL</sequence>
<evidence type="ECO:0000313" key="8">
    <source>
        <dbReference type="EMBL" id="KAK6630559.1"/>
    </source>
</evidence>
<proteinExistence type="inferred from homology"/>
<evidence type="ECO:0000256" key="1">
    <source>
        <dbReference type="ARBA" id="ARBA00004173"/>
    </source>
</evidence>
<name>A0AAN8NWL7_POLSC</name>
<dbReference type="PANTHER" id="PTHR13450">
    <property type="entry name" value="MITOCHONDRIAL 39S RIBOSOMAL PROTEIN L42"/>
    <property type="match status" value="1"/>
</dbReference>
<evidence type="ECO:0000256" key="7">
    <source>
        <dbReference type="ARBA" id="ARBA00035189"/>
    </source>
</evidence>